<dbReference type="Pfam" id="PF01061">
    <property type="entry name" value="ABC2_membrane"/>
    <property type="match status" value="1"/>
</dbReference>
<keyword evidence="3 6" id="KW-1133">Transmembrane helix</keyword>
<evidence type="ECO:0000256" key="4">
    <source>
        <dbReference type="ARBA" id="ARBA00023136"/>
    </source>
</evidence>
<evidence type="ECO:0000259" key="7">
    <source>
        <dbReference type="PROSITE" id="PS51012"/>
    </source>
</evidence>
<dbReference type="KEGG" id="snq:CP978_16530"/>
<accession>A0A0B5DJJ2</accession>
<dbReference type="GO" id="GO:0140359">
    <property type="term" value="F:ABC-type transporter activity"/>
    <property type="evidence" value="ECO:0007669"/>
    <property type="project" value="InterPro"/>
</dbReference>
<comment type="similarity">
    <text evidence="6">Belongs to the ABC-2 integral membrane protein family.</text>
</comment>
<dbReference type="PANTHER" id="PTHR43027">
    <property type="entry name" value="DOXORUBICIN RESISTANCE ABC TRANSPORTER PERMEASE PROTEIN DRRC-RELATED"/>
    <property type="match status" value="1"/>
</dbReference>
<reference evidence="10" key="1">
    <citation type="submission" date="2014-09" db="EMBL/GenBank/DDBJ databases">
        <title>Sequence of the Streptomyces nodosus genome.</title>
        <authorList>
            <person name="Sweeney P."/>
            <person name="Stephens N."/>
            <person name="Murphy C."/>
            <person name="Caffrey P."/>
        </authorList>
    </citation>
    <scope>NUCLEOTIDE SEQUENCE [LARGE SCALE GENOMIC DNA]</scope>
    <source>
        <strain evidence="10">ATCC 14899</strain>
    </source>
</reference>
<evidence type="ECO:0000256" key="2">
    <source>
        <dbReference type="ARBA" id="ARBA00022692"/>
    </source>
</evidence>
<feature type="transmembrane region" description="Helical" evidence="6">
    <location>
        <begin position="138"/>
        <end position="157"/>
    </location>
</feature>
<keyword evidence="2 6" id="KW-0812">Transmembrane</keyword>
<proteinExistence type="inferred from homology"/>
<evidence type="ECO:0000256" key="5">
    <source>
        <dbReference type="ARBA" id="ARBA00023251"/>
    </source>
</evidence>
<keyword evidence="4 6" id="KW-0472">Membrane</keyword>
<dbReference type="OrthoDB" id="3214063at2"/>
<dbReference type="EMBL" id="CP023747">
    <property type="protein sequence ID" value="QEV43315.1"/>
    <property type="molecule type" value="Genomic_DNA"/>
</dbReference>
<dbReference type="GO" id="GO:0046677">
    <property type="term" value="P:response to antibiotic"/>
    <property type="evidence" value="ECO:0007669"/>
    <property type="project" value="UniProtKB-KW"/>
</dbReference>
<reference evidence="9 11" key="3">
    <citation type="submission" date="2017-09" db="EMBL/GenBank/DDBJ databases">
        <title>Streptomyces genome completion.</title>
        <authorList>
            <person name="Lee N."/>
            <person name="Cho B.-K."/>
        </authorList>
    </citation>
    <scope>NUCLEOTIDE SEQUENCE [LARGE SCALE GENOMIC DNA]</scope>
    <source>
        <strain evidence="9 11">ATCC 14899</strain>
    </source>
</reference>
<reference evidence="8 10" key="2">
    <citation type="journal article" date="2016" name="Appl. Microbiol. Biotechnol.">
        <title>Exploiting the genome sequence of Streptomyces nodosus for enhanced antibiotic production.</title>
        <authorList>
            <person name="Sweeney P."/>
            <person name="Murphy C.D."/>
            <person name="Caffrey P."/>
        </authorList>
    </citation>
    <scope>NUCLEOTIDE SEQUENCE [LARGE SCALE GENOMIC DNA]</scope>
    <source>
        <strain evidence="8 10">ATCC 14899</strain>
    </source>
</reference>
<dbReference type="Proteomes" id="UP000031526">
    <property type="component" value="Chromosome"/>
</dbReference>
<dbReference type="InterPro" id="IPR047817">
    <property type="entry name" value="ABC2_TM_bact-type"/>
</dbReference>
<feature type="transmembrane region" description="Helical" evidence="6">
    <location>
        <begin position="21"/>
        <end position="42"/>
    </location>
</feature>
<evidence type="ECO:0000256" key="1">
    <source>
        <dbReference type="ARBA" id="ARBA00004141"/>
    </source>
</evidence>
<feature type="domain" description="ABC transmembrane type-2" evidence="7">
    <location>
        <begin position="22"/>
        <end position="249"/>
    </location>
</feature>
<feature type="transmembrane region" description="Helical" evidence="6">
    <location>
        <begin position="223"/>
        <end position="242"/>
    </location>
</feature>
<dbReference type="InterPro" id="IPR013525">
    <property type="entry name" value="ABC2_TM"/>
</dbReference>
<feature type="transmembrane region" description="Helical" evidence="6">
    <location>
        <begin position="101"/>
        <end position="123"/>
    </location>
</feature>
<dbReference type="EMBL" id="CP009313">
    <property type="protein sequence ID" value="AJE41410.1"/>
    <property type="molecule type" value="Genomic_DNA"/>
</dbReference>
<feature type="transmembrane region" description="Helical" evidence="6">
    <location>
        <begin position="62"/>
        <end position="81"/>
    </location>
</feature>
<dbReference type="AlphaFoldDB" id="A0A0B5DJJ2"/>
<dbReference type="InterPro" id="IPR052902">
    <property type="entry name" value="ABC-2_transporter"/>
</dbReference>
<dbReference type="HOGENOM" id="CLU_039483_1_1_11"/>
<feature type="transmembrane region" description="Helical" evidence="6">
    <location>
        <begin position="169"/>
        <end position="188"/>
    </location>
</feature>
<comment type="subcellular location">
    <subcellularLocation>
        <location evidence="6">Cell membrane</location>
        <topology evidence="6">Multi-pass membrane protein</topology>
    </subcellularLocation>
    <subcellularLocation>
        <location evidence="1">Membrane</location>
        <topology evidence="1">Multi-pass membrane protein</topology>
    </subcellularLocation>
</comment>
<name>A0A0B5DJJ2_9ACTN</name>
<keyword evidence="6" id="KW-1003">Cell membrane</keyword>
<evidence type="ECO:0000256" key="6">
    <source>
        <dbReference type="RuleBase" id="RU361157"/>
    </source>
</evidence>
<dbReference type="Proteomes" id="UP000325763">
    <property type="component" value="Chromosome"/>
</dbReference>
<evidence type="ECO:0000313" key="10">
    <source>
        <dbReference type="Proteomes" id="UP000031526"/>
    </source>
</evidence>
<keyword evidence="10" id="KW-1185">Reference proteome</keyword>
<dbReference type="PANTHER" id="PTHR43027:SF2">
    <property type="entry name" value="TRANSPORT PERMEASE PROTEIN"/>
    <property type="match status" value="1"/>
</dbReference>
<evidence type="ECO:0000313" key="11">
    <source>
        <dbReference type="Proteomes" id="UP000325763"/>
    </source>
</evidence>
<dbReference type="RefSeq" id="WP_043448763.1">
    <property type="nucleotide sequence ID" value="NZ_CP009313.1"/>
</dbReference>
<sequence length="252" mass="26537">MTVARMRALGRAELTLLLRAKSALFTGAAAPVLLTVGLWSAVGEMDLAGTGLSPGTIMLPGAVGFMLLFTVYSNLVGVYVARREELVLKRLRTGEATDPEILVGSALPAAVLTVLQVLVLVVAGPTLLRVPMPSRPDLLAAGVLLGLVMTAAMAAVSSATTRSVEAAQVTPLPVMLVSLMGSGMFIPLDVMPDRVAEVCRLLPLSPVMELVRGGWAGGQEAAVTLRSLALAAVWTGLMLLAARRWFRWERRG</sequence>
<keyword evidence="5" id="KW-0046">Antibiotic resistance</keyword>
<protein>
    <recommendedName>
        <fullName evidence="6">Transport permease protein</fullName>
    </recommendedName>
</protein>
<keyword evidence="6" id="KW-0813">Transport</keyword>
<evidence type="ECO:0000256" key="3">
    <source>
        <dbReference type="ARBA" id="ARBA00022989"/>
    </source>
</evidence>
<dbReference type="STRING" id="40318.SNOD_16230"/>
<evidence type="ECO:0000313" key="8">
    <source>
        <dbReference type="EMBL" id="AJE41410.1"/>
    </source>
</evidence>
<gene>
    <name evidence="9" type="ORF">CP978_16530</name>
    <name evidence="8" type="ORF">SNOD_16230</name>
</gene>
<organism evidence="8 10">
    <name type="scientific">Streptomyces nodosus</name>
    <dbReference type="NCBI Taxonomy" id="40318"/>
    <lineage>
        <taxon>Bacteria</taxon>
        <taxon>Bacillati</taxon>
        <taxon>Actinomycetota</taxon>
        <taxon>Actinomycetes</taxon>
        <taxon>Kitasatosporales</taxon>
        <taxon>Streptomycetaceae</taxon>
        <taxon>Streptomyces</taxon>
    </lineage>
</organism>
<evidence type="ECO:0000313" key="9">
    <source>
        <dbReference type="EMBL" id="QEV43315.1"/>
    </source>
</evidence>
<dbReference type="GO" id="GO:0043190">
    <property type="term" value="C:ATP-binding cassette (ABC) transporter complex"/>
    <property type="evidence" value="ECO:0007669"/>
    <property type="project" value="InterPro"/>
</dbReference>
<dbReference type="PIRSF" id="PIRSF006648">
    <property type="entry name" value="DrrB"/>
    <property type="match status" value="1"/>
</dbReference>
<dbReference type="InterPro" id="IPR000412">
    <property type="entry name" value="ABC_2_transport"/>
</dbReference>
<dbReference type="PROSITE" id="PS51012">
    <property type="entry name" value="ABC_TM2"/>
    <property type="match status" value="1"/>
</dbReference>